<dbReference type="Pfam" id="PF00583">
    <property type="entry name" value="Acetyltransf_1"/>
    <property type="match status" value="1"/>
</dbReference>
<evidence type="ECO:0000313" key="2">
    <source>
        <dbReference type="EMBL" id="SFM09703.1"/>
    </source>
</evidence>
<dbReference type="InterPro" id="IPR000182">
    <property type="entry name" value="GNAT_dom"/>
</dbReference>
<keyword evidence="3" id="KW-1185">Reference proteome</keyword>
<dbReference type="PROSITE" id="PS51186">
    <property type="entry name" value="GNAT"/>
    <property type="match status" value="1"/>
</dbReference>
<dbReference type="GO" id="GO:0005840">
    <property type="term" value="C:ribosome"/>
    <property type="evidence" value="ECO:0007669"/>
    <property type="project" value="UniProtKB-KW"/>
</dbReference>
<dbReference type="Proteomes" id="UP000199006">
    <property type="component" value="Unassembled WGS sequence"/>
</dbReference>
<keyword evidence="2" id="KW-0689">Ribosomal protein</keyword>
<dbReference type="Gene3D" id="3.40.630.30">
    <property type="match status" value="1"/>
</dbReference>
<reference evidence="2 3" key="1">
    <citation type="submission" date="2016-10" db="EMBL/GenBank/DDBJ databases">
        <authorList>
            <person name="de Groot N.N."/>
        </authorList>
    </citation>
    <scope>NUCLEOTIDE SEQUENCE [LARGE SCALE GENOMIC DNA]</scope>
    <source>
        <strain evidence="2 3">ATCC 51327</strain>
    </source>
</reference>
<dbReference type="RefSeq" id="WP_089862772.1">
    <property type="nucleotide sequence ID" value="NZ_FOTI01000066.1"/>
</dbReference>
<organism evidence="2 3">
    <name type="scientific">Halanaerobium salsuginis</name>
    <dbReference type="NCBI Taxonomy" id="29563"/>
    <lineage>
        <taxon>Bacteria</taxon>
        <taxon>Bacillati</taxon>
        <taxon>Bacillota</taxon>
        <taxon>Clostridia</taxon>
        <taxon>Halanaerobiales</taxon>
        <taxon>Halanaerobiaceae</taxon>
        <taxon>Halanaerobium</taxon>
    </lineage>
</organism>
<gene>
    <name evidence="2" type="ORF">SAMN02983006_02793</name>
</gene>
<protein>
    <submittedName>
        <fullName evidence="2">Ribosomal protein S18 acetylase RimI</fullName>
    </submittedName>
</protein>
<dbReference type="CDD" id="cd04301">
    <property type="entry name" value="NAT_SF"/>
    <property type="match status" value="1"/>
</dbReference>
<dbReference type="OrthoDB" id="9796381at2"/>
<accession>A0A1I4N361</accession>
<dbReference type="SUPFAM" id="SSF55729">
    <property type="entry name" value="Acyl-CoA N-acyltransferases (Nat)"/>
    <property type="match status" value="1"/>
</dbReference>
<name>A0A1I4N361_9FIRM</name>
<feature type="domain" description="N-acetyltransferase" evidence="1">
    <location>
        <begin position="1"/>
        <end position="168"/>
    </location>
</feature>
<dbReference type="GO" id="GO:0016747">
    <property type="term" value="F:acyltransferase activity, transferring groups other than amino-acyl groups"/>
    <property type="evidence" value="ECO:0007669"/>
    <property type="project" value="InterPro"/>
</dbReference>
<proteinExistence type="predicted"/>
<dbReference type="STRING" id="29563.SAMN02983006_02793"/>
<evidence type="ECO:0000313" key="3">
    <source>
        <dbReference type="Proteomes" id="UP000199006"/>
    </source>
</evidence>
<keyword evidence="2" id="KW-0687">Ribonucleoprotein</keyword>
<sequence>MNLQKAKLKDIPAIMEIINSAREQLAANNIEQWQGSYPDQSIFRADIIAENCYIIKNSAKLIAVAVISLGDDPSYQNIYQGEWLSTEKYGVIHRIAVTANYQGQSLASLFIKKAEEIALSENIKSIRIDTHRDNLAMQNLLKKNKFKYCGIIYTLREAERLAFEKLLV</sequence>
<dbReference type="EMBL" id="FOTI01000066">
    <property type="protein sequence ID" value="SFM09703.1"/>
    <property type="molecule type" value="Genomic_DNA"/>
</dbReference>
<evidence type="ECO:0000259" key="1">
    <source>
        <dbReference type="PROSITE" id="PS51186"/>
    </source>
</evidence>
<dbReference type="InterPro" id="IPR016181">
    <property type="entry name" value="Acyl_CoA_acyltransferase"/>
</dbReference>
<dbReference type="AlphaFoldDB" id="A0A1I4N361"/>